<dbReference type="PANTHER" id="PTHR37299">
    <property type="entry name" value="TRANSCRIPTIONAL REGULATOR-RELATED"/>
    <property type="match status" value="1"/>
</dbReference>
<keyword evidence="1" id="KW-0597">Phosphoprotein</keyword>
<dbReference type="Proteomes" id="UP000597617">
    <property type="component" value="Unassembled WGS sequence"/>
</dbReference>
<dbReference type="RefSeq" id="WP_196284317.1">
    <property type="nucleotide sequence ID" value="NZ_JADQDQ010000024.1"/>
</dbReference>
<evidence type="ECO:0000259" key="2">
    <source>
        <dbReference type="PROSITE" id="PS50110"/>
    </source>
</evidence>
<dbReference type="InterPro" id="IPR001789">
    <property type="entry name" value="Sig_transdc_resp-reg_receiver"/>
</dbReference>
<dbReference type="Gene3D" id="3.40.50.2300">
    <property type="match status" value="1"/>
</dbReference>
<dbReference type="PROSITE" id="PS50930">
    <property type="entry name" value="HTH_LYTTR"/>
    <property type="match status" value="1"/>
</dbReference>
<proteinExistence type="predicted"/>
<dbReference type="SMART" id="SM00850">
    <property type="entry name" value="LytTR"/>
    <property type="match status" value="1"/>
</dbReference>
<dbReference type="Gene3D" id="2.40.50.1020">
    <property type="entry name" value="LytTr DNA-binding domain"/>
    <property type="match status" value="1"/>
</dbReference>
<reference evidence="4 5" key="1">
    <citation type="submission" date="2020-11" db="EMBL/GenBank/DDBJ databases">
        <authorList>
            <person name="Kim M.K."/>
        </authorList>
    </citation>
    <scope>NUCLEOTIDE SEQUENCE [LARGE SCALE GENOMIC DNA]</scope>
    <source>
        <strain evidence="4 5">BT683</strain>
    </source>
</reference>
<evidence type="ECO:0000313" key="5">
    <source>
        <dbReference type="Proteomes" id="UP000597617"/>
    </source>
</evidence>
<sequence length="258" mass="29564">MSYRALIVDDEPLSRRIIHTFLRDEPALEVVGEAANGTEAVLQILQLRPDLVFLDVQMPELDGFEVLREVWPYHQPFVVFTTAYDAYALRAFEVSATDYLLKPFDRLRFQQAVERVKQPLALAQRRDAAARPALPPLLAAVGPPAPGFLHRLLVKEQRRLFFVKTADILYFEADRNYLRVHTPTHTHLIYQSLTQLEPQLAPLDFTRISRSCIVGLNHVAELEAYFNGEYLVKLHNGETLKWTRTYRDNLGAFHGAPS</sequence>
<dbReference type="InterPro" id="IPR046947">
    <property type="entry name" value="LytR-like"/>
</dbReference>
<dbReference type="SUPFAM" id="SSF52172">
    <property type="entry name" value="CheY-like"/>
    <property type="match status" value="1"/>
</dbReference>
<dbReference type="SMART" id="SM00448">
    <property type="entry name" value="REC"/>
    <property type="match status" value="1"/>
</dbReference>
<dbReference type="InterPro" id="IPR007492">
    <property type="entry name" value="LytTR_DNA-bd_dom"/>
</dbReference>
<evidence type="ECO:0000313" key="4">
    <source>
        <dbReference type="EMBL" id="MBF9239966.1"/>
    </source>
</evidence>
<evidence type="ECO:0000259" key="3">
    <source>
        <dbReference type="PROSITE" id="PS50930"/>
    </source>
</evidence>
<accession>A0ABS0INR4</accession>
<dbReference type="PANTHER" id="PTHR37299:SF1">
    <property type="entry name" value="STAGE 0 SPORULATION PROTEIN A HOMOLOG"/>
    <property type="match status" value="1"/>
</dbReference>
<name>A0ABS0INR4_9BACT</name>
<dbReference type="PROSITE" id="PS50110">
    <property type="entry name" value="RESPONSE_REGULATORY"/>
    <property type="match status" value="1"/>
</dbReference>
<dbReference type="Pfam" id="PF04397">
    <property type="entry name" value="LytTR"/>
    <property type="match status" value="1"/>
</dbReference>
<dbReference type="Pfam" id="PF00072">
    <property type="entry name" value="Response_reg"/>
    <property type="match status" value="1"/>
</dbReference>
<gene>
    <name evidence="4" type="ORF">I2I05_21420</name>
</gene>
<evidence type="ECO:0000256" key="1">
    <source>
        <dbReference type="PROSITE-ProRule" id="PRU00169"/>
    </source>
</evidence>
<dbReference type="EMBL" id="JADQDQ010000024">
    <property type="protein sequence ID" value="MBF9239966.1"/>
    <property type="molecule type" value="Genomic_DNA"/>
</dbReference>
<feature type="modified residue" description="4-aspartylphosphate" evidence="1">
    <location>
        <position position="55"/>
    </location>
</feature>
<keyword evidence="5" id="KW-1185">Reference proteome</keyword>
<dbReference type="InterPro" id="IPR011006">
    <property type="entry name" value="CheY-like_superfamily"/>
</dbReference>
<feature type="domain" description="HTH LytTR-type" evidence="3">
    <location>
        <begin position="152"/>
        <end position="256"/>
    </location>
</feature>
<organism evidence="4 5">
    <name type="scientific">Hymenobacter jeongseonensis</name>
    <dbReference type="NCBI Taxonomy" id="2791027"/>
    <lineage>
        <taxon>Bacteria</taxon>
        <taxon>Pseudomonadati</taxon>
        <taxon>Bacteroidota</taxon>
        <taxon>Cytophagia</taxon>
        <taxon>Cytophagales</taxon>
        <taxon>Hymenobacteraceae</taxon>
        <taxon>Hymenobacter</taxon>
    </lineage>
</organism>
<feature type="domain" description="Response regulatory" evidence="2">
    <location>
        <begin position="4"/>
        <end position="117"/>
    </location>
</feature>
<protein>
    <submittedName>
        <fullName evidence="4">Response regulator transcription factor</fullName>
    </submittedName>
</protein>
<comment type="caution">
    <text evidence="4">The sequence shown here is derived from an EMBL/GenBank/DDBJ whole genome shotgun (WGS) entry which is preliminary data.</text>
</comment>